<gene>
    <name evidence="2" type="ORF">G6F50_018444</name>
</gene>
<feature type="compositionally biased region" description="Basic and acidic residues" evidence="1">
    <location>
        <begin position="19"/>
        <end position="33"/>
    </location>
</feature>
<evidence type="ECO:0000256" key="1">
    <source>
        <dbReference type="SAM" id="MobiDB-lite"/>
    </source>
</evidence>
<evidence type="ECO:0000313" key="3">
    <source>
        <dbReference type="Proteomes" id="UP000740926"/>
    </source>
</evidence>
<evidence type="ECO:0000313" key="2">
    <source>
        <dbReference type="EMBL" id="KAG1525650.1"/>
    </source>
</evidence>
<protein>
    <submittedName>
        <fullName evidence="2">Uncharacterized protein</fullName>
    </submittedName>
</protein>
<keyword evidence="3" id="KW-1185">Reference proteome</keyword>
<sequence>MVAAKLGMLDEAPPAPKPRPLEKKVTGKTELPKNRFKPSTKMTKAEIAKLPSIDARPAPKTALQRLERALGPDDGRRRRGGSPVVQGGSPGLGRRR</sequence>
<dbReference type="EMBL" id="JAANIU010018192">
    <property type="protein sequence ID" value="KAG1525650.1"/>
    <property type="molecule type" value="Genomic_DNA"/>
</dbReference>
<dbReference type="AlphaFoldDB" id="A0A9P6XMS5"/>
<reference evidence="2 3" key="1">
    <citation type="journal article" date="2020" name="Microb. Genom.">
        <title>Genetic diversity of clinical and environmental Mucorales isolates obtained from an investigation of mucormycosis cases among solid organ transplant recipients.</title>
        <authorList>
            <person name="Nguyen M.H."/>
            <person name="Kaul D."/>
            <person name="Muto C."/>
            <person name="Cheng S.J."/>
            <person name="Richter R.A."/>
            <person name="Bruno V.M."/>
            <person name="Liu G."/>
            <person name="Beyhan S."/>
            <person name="Sundermann A.J."/>
            <person name="Mounaud S."/>
            <person name="Pasculle A.W."/>
            <person name="Nierman W.C."/>
            <person name="Driscoll E."/>
            <person name="Cumbie R."/>
            <person name="Clancy C.J."/>
            <person name="Dupont C.L."/>
        </authorList>
    </citation>
    <scope>NUCLEOTIDE SEQUENCE [LARGE SCALE GENOMIC DNA]</scope>
    <source>
        <strain evidence="2 3">GL24</strain>
    </source>
</reference>
<name>A0A9P6XMS5_9FUNG</name>
<organism evidence="2 3">
    <name type="scientific">Rhizopus delemar</name>
    <dbReference type="NCBI Taxonomy" id="936053"/>
    <lineage>
        <taxon>Eukaryota</taxon>
        <taxon>Fungi</taxon>
        <taxon>Fungi incertae sedis</taxon>
        <taxon>Mucoromycota</taxon>
        <taxon>Mucoromycotina</taxon>
        <taxon>Mucoromycetes</taxon>
        <taxon>Mucorales</taxon>
        <taxon>Mucorineae</taxon>
        <taxon>Rhizopodaceae</taxon>
        <taxon>Rhizopus</taxon>
    </lineage>
</organism>
<feature type="region of interest" description="Disordered" evidence="1">
    <location>
        <begin position="1"/>
        <end position="96"/>
    </location>
</feature>
<dbReference type="Proteomes" id="UP000740926">
    <property type="component" value="Unassembled WGS sequence"/>
</dbReference>
<accession>A0A9P6XMS5</accession>
<comment type="caution">
    <text evidence="2">The sequence shown here is derived from an EMBL/GenBank/DDBJ whole genome shotgun (WGS) entry which is preliminary data.</text>
</comment>
<proteinExistence type="predicted"/>
<feature type="compositionally biased region" description="Basic and acidic residues" evidence="1">
    <location>
        <begin position="65"/>
        <end position="76"/>
    </location>
</feature>